<keyword evidence="2" id="KW-0238">DNA-binding</keyword>
<dbReference type="KEGG" id="nmk:CHR53_17000"/>
<accession>A0A3T0I0I3</accession>
<dbReference type="InterPro" id="IPR000524">
    <property type="entry name" value="Tscrpt_reg_HTH_GntR"/>
</dbReference>
<dbReference type="SMART" id="SM00866">
    <property type="entry name" value="UTRA"/>
    <property type="match status" value="1"/>
</dbReference>
<dbReference type="InterPro" id="IPR036390">
    <property type="entry name" value="WH_DNA-bd_sf"/>
</dbReference>
<keyword evidence="1" id="KW-0805">Transcription regulation</keyword>
<evidence type="ECO:0000256" key="1">
    <source>
        <dbReference type="ARBA" id="ARBA00023015"/>
    </source>
</evidence>
<dbReference type="EMBL" id="CP022572">
    <property type="protein sequence ID" value="AZU62823.1"/>
    <property type="molecule type" value="Genomic_DNA"/>
</dbReference>
<gene>
    <name evidence="5" type="ORF">CHR53_17000</name>
</gene>
<dbReference type="InterPro" id="IPR050679">
    <property type="entry name" value="Bact_HTH_transcr_reg"/>
</dbReference>
<evidence type="ECO:0000259" key="4">
    <source>
        <dbReference type="PROSITE" id="PS50949"/>
    </source>
</evidence>
<dbReference type="Pfam" id="PF07702">
    <property type="entry name" value="UTRA"/>
    <property type="match status" value="1"/>
</dbReference>
<name>A0A3T0I0I3_9BACI</name>
<proteinExistence type="predicted"/>
<evidence type="ECO:0000313" key="6">
    <source>
        <dbReference type="Proteomes" id="UP000282892"/>
    </source>
</evidence>
<reference evidence="5 6" key="1">
    <citation type="submission" date="2017-07" db="EMBL/GenBank/DDBJ databases">
        <title>The complete genome sequence of Bacillus mesonae strain H20-5, an efficient strain improving plant abiotic stress resistance.</title>
        <authorList>
            <person name="Kim S.Y."/>
            <person name="Song H."/>
            <person name="Sang M.K."/>
            <person name="Weon H.-Y."/>
            <person name="Song J."/>
        </authorList>
    </citation>
    <scope>NUCLEOTIDE SEQUENCE [LARGE SCALE GENOMIC DNA]</scope>
    <source>
        <strain evidence="5 6">H20-5</strain>
    </source>
</reference>
<feature type="domain" description="HTH gntR-type" evidence="4">
    <location>
        <begin position="9"/>
        <end position="75"/>
    </location>
</feature>
<keyword evidence="6" id="KW-1185">Reference proteome</keyword>
<dbReference type="Gene3D" id="3.40.1410.10">
    <property type="entry name" value="Chorismate lyase-like"/>
    <property type="match status" value="1"/>
</dbReference>
<dbReference type="GO" id="GO:0003700">
    <property type="term" value="F:DNA-binding transcription factor activity"/>
    <property type="evidence" value="ECO:0007669"/>
    <property type="project" value="InterPro"/>
</dbReference>
<dbReference type="InterPro" id="IPR036388">
    <property type="entry name" value="WH-like_DNA-bd_sf"/>
</dbReference>
<dbReference type="Gene3D" id="1.10.10.10">
    <property type="entry name" value="Winged helix-like DNA-binding domain superfamily/Winged helix DNA-binding domain"/>
    <property type="match status" value="1"/>
</dbReference>
<dbReference type="InterPro" id="IPR011663">
    <property type="entry name" value="UTRA"/>
</dbReference>
<dbReference type="InterPro" id="IPR028978">
    <property type="entry name" value="Chorismate_lyase_/UTRA_dom_sf"/>
</dbReference>
<dbReference type="PRINTS" id="PR00035">
    <property type="entry name" value="HTHGNTR"/>
</dbReference>
<dbReference type="GO" id="GO:0045892">
    <property type="term" value="P:negative regulation of DNA-templated transcription"/>
    <property type="evidence" value="ECO:0007669"/>
    <property type="project" value="TreeGrafter"/>
</dbReference>
<protein>
    <submittedName>
        <fullName evidence="5">GntR family transcriptional regulator</fullName>
    </submittedName>
</protein>
<dbReference type="STRING" id="1193713.GCA_001636315_00229"/>
<dbReference type="AlphaFoldDB" id="A0A3T0I0I3"/>
<evidence type="ECO:0000256" key="3">
    <source>
        <dbReference type="ARBA" id="ARBA00023163"/>
    </source>
</evidence>
<keyword evidence="3" id="KW-0804">Transcription</keyword>
<organism evidence="5 6">
    <name type="scientific">Neobacillus mesonae</name>
    <dbReference type="NCBI Taxonomy" id="1193713"/>
    <lineage>
        <taxon>Bacteria</taxon>
        <taxon>Bacillati</taxon>
        <taxon>Bacillota</taxon>
        <taxon>Bacilli</taxon>
        <taxon>Bacillales</taxon>
        <taxon>Bacillaceae</taxon>
        <taxon>Neobacillus</taxon>
    </lineage>
</organism>
<dbReference type="SMART" id="SM00345">
    <property type="entry name" value="HTH_GNTR"/>
    <property type="match status" value="1"/>
</dbReference>
<sequence>MQLDPKDPMPLHIQLRNKLETLIRDGYYQEKIPSERELMDAFKVSRSTVREAVSHLVRDGILEKVHGKGTFISLKPIQDWLGSLSSTTEIIKRMGMKPDAKLITHGIVKTSEDIKEVTGFDEAYYIKRIRYANDIPIAIEVQYYPVEIGEKLAQFDIEKGTLFDFLEEDLQIKFSEAEQIITSGQLAKEDAELMELPESINVLVTERLLMDQEGDLIEYYLAYFRSDMYSFRIKLSRKYN</sequence>
<dbReference type="OrthoDB" id="9815017at2"/>
<dbReference type="PROSITE" id="PS50949">
    <property type="entry name" value="HTH_GNTR"/>
    <property type="match status" value="1"/>
</dbReference>
<dbReference type="CDD" id="cd07377">
    <property type="entry name" value="WHTH_GntR"/>
    <property type="match status" value="1"/>
</dbReference>
<dbReference type="RefSeq" id="WP_127487648.1">
    <property type="nucleotide sequence ID" value="NZ_CP022572.1"/>
</dbReference>
<dbReference type="GO" id="GO:0003677">
    <property type="term" value="F:DNA binding"/>
    <property type="evidence" value="ECO:0007669"/>
    <property type="project" value="UniProtKB-KW"/>
</dbReference>
<dbReference type="SUPFAM" id="SSF46785">
    <property type="entry name" value="Winged helix' DNA-binding domain"/>
    <property type="match status" value="1"/>
</dbReference>
<dbReference type="Pfam" id="PF00392">
    <property type="entry name" value="GntR"/>
    <property type="match status" value="1"/>
</dbReference>
<evidence type="ECO:0000313" key="5">
    <source>
        <dbReference type="EMBL" id="AZU62823.1"/>
    </source>
</evidence>
<dbReference type="SUPFAM" id="SSF64288">
    <property type="entry name" value="Chorismate lyase-like"/>
    <property type="match status" value="1"/>
</dbReference>
<dbReference type="PANTHER" id="PTHR44846">
    <property type="entry name" value="MANNOSYL-D-GLYCERATE TRANSPORT/METABOLISM SYSTEM REPRESSOR MNGR-RELATED"/>
    <property type="match status" value="1"/>
</dbReference>
<dbReference type="Proteomes" id="UP000282892">
    <property type="component" value="Chromosome"/>
</dbReference>
<dbReference type="PANTHER" id="PTHR44846:SF1">
    <property type="entry name" value="MANNOSYL-D-GLYCERATE TRANSPORT_METABOLISM SYSTEM REPRESSOR MNGR-RELATED"/>
    <property type="match status" value="1"/>
</dbReference>
<evidence type="ECO:0000256" key="2">
    <source>
        <dbReference type="ARBA" id="ARBA00023125"/>
    </source>
</evidence>